<dbReference type="Proteomes" id="UP001497623">
    <property type="component" value="Unassembled WGS sequence"/>
</dbReference>
<evidence type="ECO:0000259" key="3">
    <source>
        <dbReference type="PROSITE" id="PS51733"/>
    </source>
</evidence>
<protein>
    <recommendedName>
        <fullName evidence="3">BPL/LPL catalytic domain-containing protein</fullName>
    </recommendedName>
</protein>
<dbReference type="PROSITE" id="PS51733">
    <property type="entry name" value="BPL_LPL_CATALYTIC"/>
    <property type="match status" value="1"/>
</dbReference>
<dbReference type="GO" id="GO:0005739">
    <property type="term" value="C:mitochondrion"/>
    <property type="evidence" value="ECO:0007669"/>
    <property type="project" value="TreeGrafter"/>
</dbReference>
<dbReference type="PANTHER" id="PTHR12561">
    <property type="entry name" value="LIPOATE-PROTEIN LIGASE"/>
    <property type="match status" value="1"/>
</dbReference>
<dbReference type="InterPro" id="IPR004562">
    <property type="entry name" value="LipoylTrfase_LipoateP_Ligase"/>
</dbReference>
<dbReference type="CDD" id="cd16443">
    <property type="entry name" value="LplA"/>
    <property type="match status" value="1"/>
</dbReference>
<evidence type="ECO:0000256" key="2">
    <source>
        <dbReference type="ARBA" id="ARBA00008242"/>
    </source>
</evidence>
<comment type="pathway">
    <text evidence="1">Protein modification; protein lipoylation via exogenous pathway; protein N(6)-(lipoyl)lysine from lipoate: step 2/2.</text>
</comment>
<dbReference type="GO" id="GO:0017118">
    <property type="term" value="F:lipoyltransferase activity"/>
    <property type="evidence" value="ECO:0007669"/>
    <property type="project" value="TreeGrafter"/>
</dbReference>
<accession>A0AAV2SAJ7</accession>
<evidence type="ECO:0000313" key="5">
    <source>
        <dbReference type="Proteomes" id="UP001497623"/>
    </source>
</evidence>
<dbReference type="GO" id="GO:0009249">
    <property type="term" value="P:protein lipoylation"/>
    <property type="evidence" value="ECO:0007669"/>
    <property type="project" value="InterPro"/>
</dbReference>
<reference evidence="4 5" key="1">
    <citation type="submission" date="2024-05" db="EMBL/GenBank/DDBJ databases">
        <authorList>
            <person name="Wallberg A."/>
        </authorList>
    </citation>
    <scope>NUCLEOTIDE SEQUENCE [LARGE SCALE GENOMIC DNA]</scope>
</reference>
<dbReference type="InterPro" id="IPR045864">
    <property type="entry name" value="aa-tRNA-synth_II/BPL/LPL"/>
</dbReference>
<name>A0AAV2SAJ7_MEGNR</name>
<dbReference type="Pfam" id="PF21948">
    <property type="entry name" value="LplA-B_cat"/>
    <property type="match status" value="1"/>
</dbReference>
<keyword evidence="5" id="KW-1185">Reference proteome</keyword>
<evidence type="ECO:0000313" key="4">
    <source>
        <dbReference type="EMBL" id="CAL4168847.1"/>
    </source>
</evidence>
<dbReference type="PANTHER" id="PTHR12561:SF3">
    <property type="entry name" value="LIPOYLTRANSFERASE 1, MITOCHONDRIAL"/>
    <property type="match status" value="1"/>
</dbReference>
<evidence type="ECO:0000256" key="1">
    <source>
        <dbReference type="ARBA" id="ARBA00005085"/>
    </source>
</evidence>
<comment type="caution">
    <text evidence="4">The sequence shown here is derived from an EMBL/GenBank/DDBJ whole genome shotgun (WGS) entry which is preliminary data.</text>
</comment>
<organism evidence="4 5">
    <name type="scientific">Meganyctiphanes norvegica</name>
    <name type="common">Northern krill</name>
    <name type="synonym">Thysanopoda norvegica</name>
    <dbReference type="NCBI Taxonomy" id="48144"/>
    <lineage>
        <taxon>Eukaryota</taxon>
        <taxon>Metazoa</taxon>
        <taxon>Ecdysozoa</taxon>
        <taxon>Arthropoda</taxon>
        <taxon>Crustacea</taxon>
        <taxon>Multicrustacea</taxon>
        <taxon>Malacostraca</taxon>
        <taxon>Eumalacostraca</taxon>
        <taxon>Eucarida</taxon>
        <taxon>Euphausiacea</taxon>
        <taxon>Euphausiidae</taxon>
        <taxon>Meganyctiphanes</taxon>
    </lineage>
</organism>
<dbReference type="FunFam" id="3.30.930.10:FF:000045">
    <property type="entry name" value="lipoyltransferase 1, mitochondrial"/>
    <property type="match status" value="1"/>
</dbReference>
<feature type="domain" description="BPL/LPL catalytic" evidence="3">
    <location>
        <begin position="75"/>
        <end position="255"/>
    </location>
</feature>
<dbReference type="Gene3D" id="3.30.930.10">
    <property type="entry name" value="Bira Bifunctional Protein, Domain 2"/>
    <property type="match status" value="1"/>
</dbReference>
<gene>
    <name evidence="4" type="ORF">MNOR_LOCUS33749</name>
</gene>
<dbReference type="Gene3D" id="3.30.390.50">
    <property type="entry name" value="CO dehydrogenase flavoprotein, C-terminal domain"/>
    <property type="match status" value="1"/>
</dbReference>
<proteinExistence type="inferred from homology"/>
<comment type="similarity">
    <text evidence="2">Belongs to the LplA family.</text>
</comment>
<dbReference type="SUPFAM" id="SSF55681">
    <property type="entry name" value="Class II aaRS and biotin synthetases"/>
    <property type="match status" value="1"/>
</dbReference>
<dbReference type="AlphaFoldDB" id="A0AAV2SAJ7"/>
<dbReference type="InterPro" id="IPR004143">
    <property type="entry name" value="BPL_LPL_catalytic"/>
</dbReference>
<sequence length="386" mass="42466">MNSLLKAASGIAAAIPKHSTANAAIGLSGVRFASSKPMKKKLDQKPNSRVVFISQSTNVHANLAFEDWMYRNWSFENRNVLFLWRNDPCVVIGRHQVPYVEANLPYLESAGVPVVRRNSGGGTVYHDQGNLNATFFTARDRYNRRDNLEVICKALQEDFNIQAEINSRDDIIVGGDYKISGTAAKLGRTTAYHHCTVLVGADKKQLSLALKGDKSIITNATESVPAPVMNLRDVSDNISVESLLGSLGRKYLALPTAESCLSRGGSNGFTLINPTPDWFPGLGELQEELSSWEGLHGRSPRFSITRSITLPNCLVPNTKIDATIKVYHGIIEEVTFSDGGCPDLAEITQDVSQVFKGMQYTPEVFRDMVNGMRVPQKQKLQSSYGI</sequence>
<dbReference type="EMBL" id="CAXKWB010049610">
    <property type="protein sequence ID" value="CAL4168847.1"/>
    <property type="molecule type" value="Genomic_DNA"/>
</dbReference>